<feature type="transmembrane region" description="Helical" evidence="1">
    <location>
        <begin position="167"/>
        <end position="189"/>
    </location>
</feature>
<feature type="transmembrane region" description="Helical" evidence="1">
    <location>
        <begin position="104"/>
        <end position="127"/>
    </location>
</feature>
<feature type="transmembrane region" description="Helical" evidence="1">
    <location>
        <begin position="201"/>
        <end position="221"/>
    </location>
</feature>
<dbReference type="Proteomes" id="UP001165083">
    <property type="component" value="Unassembled WGS sequence"/>
</dbReference>
<proteinExistence type="predicted"/>
<gene>
    <name evidence="2" type="ORF">Plil01_000381500</name>
</gene>
<accession>A0A9W6THI0</accession>
<feature type="transmembrane region" description="Helical" evidence="1">
    <location>
        <begin position="292"/>
        <end position="311"/>
    </location>
</feature>
<keyword evidence="1" id="KW-0472">Membrane</keyword>
<comment type="caution">
    <text evidence="2">The sequence shown here is derived from an EMBL/GenBank/DDBJ whole genome shotgun (WGS) entry which is preliminary data.</text>
</comment>
<evidence type="ECO:0000313" key="3">
    <source>
        <dbReference type="Proteomes" id="UP001165083"/>
    </source>
</evidence>
<organism evidence="2 3">
    <name type="scientific">Phytophthora lilii</name>
    <dbReference type="NCBI Taxonomy" id="2077276"/>
    <lineage>
        <taxon>Eukaryota</taxon>
        <taxon>Sar</taxon>
        <taxon>Stramenopiles</taxon>
        <taxon>Oomycota</taxon>
        <taxon>Peronosporomycetes</taxon>
        <taxon>Peronosporales</taxon>
        <taxon>Peronosporaceae</taxon>
        <taxon>Phytophthora</taxon>
    </lineage>
</organism>
<reference evidence="2" key="1">
    <citation type="submission" date="2023-04" db="EMBL/GenBank/DDBJ databases">
        <title>Phytophthora lilii NBRC 32176.</title>
        <authorList>
            <person name="Ichikawa N."/>
            <person name="Sato H."/>
            <person name="Tonouchi N."/>
        </authorList>
    </citation>
    <scope>NUCLEOTIDE SEQUENCE</scope>
    <source>
        <strain evidence="2">NBRC 32176</strain>
    </source>
</reference>
<evidence type="ECO:0000313" key="2">
    <source>
        <dbReference type="EMBL" id="GMF13333.1"/>
    </source>
</evidence>
<feature type="transmembrane region" description="Helical" evidence="1">
    <location>
        <begin position="528"/>
        <end position="546"/>
    </location>
</feature>
<keyword evidence="3" id="KW-1185">Reference proteome</keyword>
<name>A0A9W6THI0_9STRA</name>
<dbReference type="EMBL" id="BSXW01000152">
    <property type="protein sequence ID" value="GMF13333.1"/>
    <property type="molecule type" value="Genomic_DNA"/>
</dbReference>
<feature type="transmembrane region" description="Helical" evidence="1">
    <location>
        <begin position="68"/>
        <end position="92"/>
    </location>
</feature>
<sequence>MGFSSTSPLPRKSSYELHPARSLQRPLTVLAKLKRAWLSTQVSHRGKYSIERLLALGEYTRRTSRLRVFFVCVGTPLPMIVFVTCLECVPLADPSAGWKSNYGLWIRSAVICGAIASTVLVELKHLIEGVEISVRQAAFVLVCVMVGDTALCTTAAAYLAFPLPFMSILMVPPLLMIVAGLLRLAFGASGFQKMLAHPAQMFGFVLFIFAQALTLVIYPVYQVLFDAAVGTSYELPVILLLPFVNMLTRNVVASSISYMEDMIPESVIFTVDFFNAVYVITCMQRTSSTITVAAIMAVDIFHTFLALRSLYRTAYEIHQRLRRELGGDRDILRLLEVACSLCQHIDKFERQDYSQIQLRSCLPHVLSSTGRSFLARLEKYPLKPAIKAHRRRFGSISPSMARNQDNAAPPTGPALQVIGWQSAKRLSAKVYAISTFNRIPVKPAQQDSTSKTRSDITSNTVPQSRILQRVVEILFTTECLVLTEYLESFIPLFYANFICIIVQLPSAQYHTELEGITQENVRDTVQSVFLYGLLECSSFLILITVIHRTIGIHALYHLAFVLETQMPLIQTKLTVWMLLTLTCRVVHYGEYEHVAAILYSSLIC</sequence>
<keyword evidence="1" id="KW-1133">Transmembrane helix</keyword>
<keyword evidence="1" id="KW-0812">Transmembrane</keyword>
<feature type="transmembrane region" description="Helical" evidence="1">
    <location>
        <begin position="139"/>
        <end position="161"/>
    </location>
</feature>
<evidence type="ECO:0000256" key="1">
    <source>
        <dbReference type="SAM" id="Phobius"/>
    </source>
</evidence>
<protein>
    <submittedName>
        <fullName evidence="2">Unnamed protein product</fullName>
    </submittedName>
</protein>
<dbReference type="OrthoDB" id="125125at2759"/>
<dbReference type="AlphaFoldDB" id="A0A9W6THI0"/>